<comment type="caution">
    <text evidence="1">The sequence shown here is derived from an EMBL/GenBank/DDBJ whole genome shotgun (WGS) entry which is preliminary data.</text>
</comment>
<evidence type="ECO:0000313" key="2">
    <source>
        <dbReference type="Proteomes" id="UP000249363"/>
    </source>
</evidence>
<dbReference type="AlphaFoldDB" id="A0A364L8X5"/>
<dbReference type="RefSeq" id="XP_040736779.1">
    <property type="nucleotide sequence ID" value="XM_040881064.1"/>
</dbReference>
<name>A0A364L8X5_TALAM</name>
<evidence type="ECO:0000313" key="1">
    <source>
        <dbReference type="EMBL" id="RAO72265.1"/>
    </source>
</evidence>
<dbReference type="GeneID" id="63797491"/>
<evidence type="ECO:0008006" key="3">
    <source>
        <dbReference type="Google" id="ProtNLM"/>
    </source>
</evidence>
<protein>
    <recommendedName>
        <fullName evidence="3">F-box domain-containing protein</fullName>
    </recommendedName>
</protein>
<proteinExistence type="predicted"/>
<reference evidence="1 2" key="1">
    <citation type="journal article" date="2017" name="Biotechnol. Biofuels">
        <title>Differential beta-glucosidase expression as a function of carbon source availability in Talaromyces amestolkiae: a genomic and proteomic approach.</title>
        <authorList>
            <person name="de Eugenio L.I."/>
            <person name="Mendez-Liter J.A."/>
            <person name="Nieto-Dominguez M."/>
            <person name="Alonso L."/>
            <person name="Gil-Munoz J."/>
            <person name="Barriuso J."/>
            <person name="Prieto A."/>
            <person name="Martinez M.J."/>
        </authorList>
    </citation>
    <scope>NUCLEOTIDE SEQUENCE [LARGE SCALE GENOMIC DNA]</scope>
    <source>
        <strain evidence="1 2">CIB</strain>
    </source>
</reference>
<sequence length="537" mass="61018">MSLSGILRLPTETLVSIFEFQDLQAKWKDTGSIPNIRLTCRRFCALSSHLLIRKVYVDITKPETVDRLQVIAADAGLAKGVREVYLRVHFYQSWVAASFENFVSSVESEWRQRTSPQQYYEQEQQQGSIWNFERIAWNFIRSLDQTVGDTGHHELEEQSTANNVDAPDINQIRPIIVLQRAYKLYKTGYESQDSIMRDGDFSSVLSKTLSKFEGLRRVTIYDREFHNNYGPGTTIRVPQDDHVGHETALVSVFSRPMVWEDAQWIQPTEEIRQGVPIELLFEIPMAIGGTKGIKVDFLDIQVTTAPDYTRLPTNPESLSSLTAAMDSMEIFQFGFQPRCASGCGPWTIDVDVDDDGAEVRRAGSNLKSAAELQALDKYLGAILDCKTLEHADINLGEFWIGAGFDSIRHAPTSLGINWFRESGAMRSLHLTQTPLTTTDLERIVSQAMVDDDEDDHIEFRLHEVYLCNGSWKHLLEKLRMAKMKNVQVGFAHPLGGGLDELDYEVYSSVRDQFNDRGSKVHQFIRGEIDRNPLDLIN</sequence>
<dbReference type="OrthoDB" id="3759773at2759"/>
<dbReference type="Proteomes" id="UP000249363">
    <property type="component" value="Unassembled WGS sequence"/>
</dbReference>
<gene>
    <name evidence="1" type="ORF">BHQ10_008277</name>
</gene>
<keyword evidence="2" id="KW-1185">Reference proteome</keyword>
<accession>A0A364L8X5</accession>
<dbReference type="STRING" id="1196081.A0A364L8X5"/>
<dbReference type="EMBL" id="MIKG01000018">
    <property type="protein sequence ID" value="RAO72265.1"/>
    <property type="molecule type" value="Genomic_DNA"/>
</dbReference>
<organism evidence="1 2">
    <name type="scientific">Talaromyces amestolkiae</name>
    <dbReference type="NCBI Taxonomy" id="1196081"/>
    <lineage>
        <taxon>Eukaryota</taxon>
        <taxon>Fungi</taxon>
        <taxon>Dikarya</taxon>
        <taxon>Ascomycota</taxon>
        <taxon>Pezizomycotina</taxon>
        <taxon>Eurotiomycetes</taxon>
        <taxon>Eurotiomycetidae</taxon>
        <taxon>Eurotiales</taxon>
        <taxon>Trichocomaceae</taxon>
        <taxon>Talaromyces</taxon>
        <taxon>Talaromyces sect. Talaromyces</taxon>
    </lineage>
</organism>